<evidence type="ECO:0000256" key="1">
    <source>
        <dbReference type="SAM" id="MobiDB-lite"/>
    </source>
</evidence>
<dbReference type="Proteomes" id="UP000064183">
    <property type="component" value="Plasmid pSGL1"/>
</dbReference>
<geneLocation type="plasmid" evidence="2 3">
    <name>pSGL1</name>
</geneLocation>
<dbReference type="KEGG" id="sgb:WQO_34370"/>
<protein>
    <submittedName>
        <fullName evidence="2">Uncharacterized protein</fullName>
    </submittedName>
</protein>
<evidence type="ECO:0000313" key="3">
    <source>
        <dbReference type="Proteomes" id="UP000064183"/>
    </source>
</evidence>
<sequence length="148" mass="15860">MLLVVLVLLVLVVVARYGVSHGTAGSVRRMSETTTAGSPCAWCGEPVRQSGIGRKREYCGRTHRELAYRARRQQRAVDEAVAQALAAAASESSVVETGPAKRGPDPSVVETSPGQVSPVIPSAWRAAPAKRRRRLLPPPPGVERDEGR</sequence>
<dbReference type="AlphaFoldDB" id="A0A0U3KI82"/>
<gene>
    <name evidence="2" type="ORF">WQO_34370</name>
</gene>
<organism evidence="2 3">
    <name type="scientific">Streptomyces globisporus C-1027</name>
    <dbReference type="NCBI Taxonomy" id="1172567"/>
    <lineage>
        <taxon>Bacteria</taxon>
        <taxon>Bacillati</taxon>
        <taxon>Actinomycetota</taxon>
        <taxon>Actinomycetes</taxon>
        <taxon>Kitasatosporales</taxon>
        <taxon>Streptomycetaceae</taxon>
        <taxon>Streptomyces</taxon>
    </lineage>
</organism>
<dbReference type="EMBL" id="CP013740">
    <property type="protein sequence ID" value="ALU98541.1"/>
    <property type="molecule type" value="Genomic_DNA"/>
</dbReference>
<reference evidence="2 3" key="1">
    <citation type="journal article" date="2012" name="J. Bacteriol.">
        <title>Draft genome sequence of Streptomyces globisporus C-1027, which produces an antitumor antibiotic consisting of a nine-membered enediyne with a chromoprotein.</title>
        <authorList>
            <person name="Wang L."/>
            <person name="Wang S."/>
            <person name="He Q."/>
            <person name="Yu T."/>
            <person name="Li Q."/>
            <person name="Hong B."/>
        </authorList>
    </citation>
    <scope>NUCLEOTIDE SEQUENCE [LARGE SCALE GENOMIC DNA]</scope>
    <source>
        <strain evidence="2 3">C-1027</strain>
        <plasmid evidence="2 3">pSGL1</plasmid>
    </source>
</reference>
<evidence type="ECO:0000313" key="2">
    <source>
        <dbReference type="EMBL" id="ALU98541.1"/>
    </source>
</evidence>
<proteinExistence type="predicted"/>
<accession>A0A0U3KI82</accession>
<feature type="region of interest" description="Disordered" evidence="1">
    <location>
        <begin position="88"/>
        <end position="148"/>
    </location>
</feature>
<keyword evidence="2" id="KW-0614">Plasmid</keyword>
<name>A0A0U3KI82_STRGL</name>